<protein>
    <submittedName>
        <fullName evidence="1">Uncharacterized protein</fullName>
    </submittedName>
</protein>
<evidence type="ECO:0000313" key="1">
    <source>
        <dbReference type="EMBL" id="GFR74104.1"/>
    </source>
</evidence>
<reference evidence="1 2" key="1">
    <citation type="journal article" date="2021" name="Elife">
        <title>Chloroplast acquisition without the gene transfer in kleptoplastic sea slugs, Plakobranchus ocellatus.</title>
        <authorList>
            <person name="Maeda T."/>
            <person name="Takahashi S."/>
            <person name="Yoshida T."/>
            <person name="Shimamura S."/>
            <person name="Takaki Y."/>
            <person name="Nagai Y."/>
            <person name="Toyoda A."/>
            <person name="Suzuki Y."/>
            <person name="Arimoto A."/>
            <person name="Ishii H."/>
            <person name="Satoh N."/>
            <person name="Nishiyama T."/>
            <person name="Hasebe M."/>
            <person name="Maruyama T."/>
            <person name="Minagawa J."/>
            <person name="Obokata J."/>
            <person name="Shigenobu S."/>
        </authorList>
    </citation>
    <scope>NUCLEOTIDE SEQUENCE [LARGE SCALE GENOMIC DNA]</scope>
</reference>
<sequence>MKPGLYVVWRVYLTYGGGGGWGHASGRASQGAALINVSNSSKEYISAQSRHRNKQPPFAASPGQSYFPFSPYTIPYSNYLFHSDCVCGGGAIYHHLFTSSIIVASPLHPHSILVHFTG</sequence>
<dbReference type="AlphaFoldDB" id="A0AAV4FLZ4"/>
<keyword evidence="2" id="KW-1185">Reference proteome</keyword>
<proteinExistence type="predicted"/>
<dbReference type="EMBL" id="BMAT01011507">
    <property type="protein sequence ID" value="GFR74104.1"/>
    <property type="molecule type" value="Genomic_DNA"/>
</dbReference>
<gene>
    <name evidence="1" type="ORF">ElyMa_005746900</name>
</gene>
<evidence type="ECO:0000313" key="2">
    <source>
        <dbReference type="Proteomes" id="UP000762676"/>
    </source>
</evidence>
<accession>A0AAV4FLZ4</accession>
<name>A0AAV4FLZ4_9GAST</name>
<organism evidence="1 2">
    <name type="scientific">Elysia marginata</name>
    <dbReference type="NCBI Taxonomy" id="1093978"/>
    <lineage>
        <taxon>Eukaryota</taxon>
        <taxon>Metazoa</taxon>
        <taxon>Spiralia</taxon>
        <taxon>Lophotrochozoa</taxon>
        <taxon>Mollusca</taxon>
        <taxon>Gastropoda</taxon>
        <taxon>Heterobranchia</taxon>
        <taxon>Euthyneura</taxon>
        <taxon>Panpulmonata</taxon>
        <taxon>Sacoglossa</taxon>
        <taxon>Placobranchoidea</taxon>
        <taxon>Plakobranchidae</taxon>
        <taxon>Elysia</taxon>
    </lineage>
</organism>
<comment type="caution">
    <text evidence="1">The sequence shown here is derived from an EMBL/GenBank/DDBJ whole genome shotgun (WGS) entry which is preliminary data.</text>
</comment>
<dbReference type="Proteomes" id="UP000762676">
    <property type="component" value="Unassembled WGS sequence"/>
</dbReference>